<dbReference type="EMBL" id="MCGR01000001">
    <property type="protein sequence ID" value="ORY92862.1"/>
    <property type="molecule type" value="Genomic_DNA"/>
</dbReference>
<dbReference type="Proteomes" id="UP000193467">
    <property type="component" value="Unassembled WGS sequence"/>
</dbReference>
<gene>
    <name evidence="2" type="ORF">BCR35DRAFT_10215</name>
</gene>
<organism evidence="2 3">
    <name type="scientific">Leucosporidium creatinivorum</name>
    <dbReference type="NCBI Taxonomy" id="106004"/>
    <lineage>
        <taxon>Eukaryota</taxon>
        <taxon>Fungi</taxon>
        <taxon>Dikarya</taxon>
        <taxon>Basidiomycota</taxon>
        <taxon>Pucciniomycotina</taxon>
        <taxon>Microbotryomycetes</taxon>
        <taxon>Leucosporidiales</taxon>
        <taxon>Leucosporidium</taxon>
    </lineage>
</organism>
<keyword evidence="3" id="KW-1185">Reference proteome</keyword>
<comment type="caution">
    <text evidence="2">The sequence shown here is derived from an EMBL/GenBank/DDBJ whole genome shotgun (WGS) entry which is preliminary data.</text>
</comment>
<evidence type="ECO:0000256" key="1">
    <source>
        <dbReference type="SAM" id="MobiDB-lite"/>
    </source>
</evidence>
<dbReference type="AlphaFoldDB" id="A0A1Y2G4L6"/>
<dbReference type="OrthoDB" id="5059218at2759"/>
<protein>
    <recommendedName>
        <fullName evidence="4">UDP-glucose/GDP-mannose dehydrogenase N-terminal domain-containing protein</fullName>
    </recommendedName>
</protein>
<evidence type="ECO:0000313" key="2">
    <source>
        <dbReference type="EMBL" id="ORY92862.1"/>
    </source>
</evidence>
<evidence type="ECO:0008006" key="4">
    <source>
        <dbReference type="Google" id="ProtNLM"/>
    </source>
</evidence>
<proteinExistence type="predicted"/>
<reference evidence="2 3" key="1">
    <citation type="submission" date="2016-07" db="EMBL/GenBank/DDBJ databases">
        <title>Pervasive Adenine N6-methylation of Active Genes in Fungi.</title>
        <authorList>
            <consortium name="DOE Joint Genome Institute"/>
            <person name="Mondo S.J."/>
            <person name="Dannebaum R.O."/>
            <person name="Kuo R.C."/>
            <person name="Labutti K."/>
            <person name="Haridas S."/>
            <person name="Kuo A."/>
            <person name="Salamov A."/>
            <person name="Ahrendt S.R."/>
            <person name="Lipzen A."/>
            <person name="Sullivan W."/>
            <person name="Andreopoulos W.B."/>
            <person name="Clum A."/>
            <person name="Lindquist E."/>
            <person name="Daum C."/>
            <person name="Ramamoorthy G.K."/>
            <person name="Gryganskyi A."/>
            <person name="Culley D."/>
            <person name="Magnuson J.K."/>
            <person name="James T.Y."/>
            <person name="O'Malley M.A."/>
            <person name="Stajich J.E."/>
            <person name="Spatafora J.W."/>
            <person name="Visel A."/>
            <person name="Grigoriev I.V."/>
        </authorList>
    </citation>
    <scope>NUCLEOTIDE SEQUENCE [LARGE SCALE GENOMIC DNA]</scope>
    <source>
        <strain evidence="2 3">62-1032</strain>
    </source>
</reference>
<feature type="region of interest" description="Disordered" evidence="1">
    <location>
        <begin position="35"/>
        <end position="66"/>
    </location>
</feature>
<accession>A0A1Y2G4L6</accession>
<name>A0A1Y2G4L6_9BASI</name>
<dbReference type="InParanoid" id="A0A1Y2G4L6"/>
<evidence type="ECO:0000313" key="3">
    <source>
        <dbReference type="Proteomes" id="UP000193467"/>
    </source>
</evidence>
<sequence length="66" mass="6932">MASTQTPIIPVNVKKIACIGAGYVGGPSKSLLSLATHAQRKERDDTRSTSAISSREECSTTRPLGS</sequence>